<evidence type="ECO:0000256" key="6">
    <source>
        <dbReference type="ARBA" id="ARBA00022606"/>
    </source>
</evidence>
<evidence type="ECO:0000256" key="15">
    <source>
        <dbReference type="ARBA" id="ARBA00023026"/>
    </source>
</evidence>
<keyword evidence="5" id="KW-0597">Phosphoprotein</keyword>
<organism evidence="18 19">
    <name type="scientific">Endobacterium cereale</name>
    <dbReference type="NCBI Taxonomy" id="2663029"/>
    <lineage>
        <taxon>Bacteria</taxon>
        <taxon>Pseudomonadati</taxon>
        <taxon>Pseudomonadota</taxon>
        <taxon>Alphaproteobacteria</taxon>
        <taxon>Hyphomicrobiales</taxon>
        <taxon>Rhizobiaceae</taxon>
        <taxon>Endobacterium</taxon>
    </lineage>
</organism>
<proteinExistence type="predicted"/>
<keyword evidence="4" id="KW-0600">Photoreceptor protein</keyword>
<dbReference type="PANTHER" id="PTHR41523:SF8">
    <property type="entry name" value="ETHYLENE RESPONSE SENSOR PROTEIN"/>
    <property type="match status" value="1"/>
</dbReference>
<keyword evidence="19" id="KW-1185">Reference proteome</keyword>
<evidence type="ECO:0000259" key="17">
    <source>
        <dbReference type="PROSITE" id="PS50113"/>
    </source>
</evidence>
<dbReference type="InterPro" id="IPR001610">
    <property type="entry name" value="PAC"/>
</dbReference>
<dbReference type="InterPro" id="IPR035965">
    <property type="entry name" value="PAS-like_dom_sf"/>
</dbReference>
<keyword evidence="16" id="KW-0675">Receptor</keyword>
<keyword evidence="6" id="KW-0716">Sensory transduction</keyword>
<evidence type="ECO:0000313" key="19">
    <source>
        <dbReference type="Proteomes" id="UP000435138"/>
    </source>
</evidence>
<dbReference type="PROSITE" id="PS50113">
    <property type="entry name" value="PAC"/>
    <property type="match status" value="1"/>
</dbReference>
<dbReference type="Gene3D" id="3.30.450.20">
    <property type="entry name" value="PAS domain"/>
    <property type="match status" value="2"/>
</dbReference>
<comment type="catalytic activity">
    <reaction evidence="1">
        <text>ATP + protein L-histidine = ADP + protein N-phospho-L-histidine.</text>
        <dbReference type="EC" id="2.7.13.3"/>
    </reaction>
</comment>
<keyword evidence="8" id="KW-0288">FMN</keyword>
<dbReference type="EMBL" id="WIXI01000041">
    <property type="protein sequence ID" value="MQY46613.1"/>
    <property type="molecule type" value="Genomic_DNA"/>
</dbReference>
<reference evidence="18 19" key="1">
    <citation type="submission" date="2019-11" db="EMBL/GenBank/DDBJ databases">
        <title>Genome analysis of Rhizobacterium cereale a novel genus and species isolated from maize roots in North Spain.</title>
        <authorList>
            <person name="Menendez E."/>
            <person name="Flores-Felix J.D."/>
            <person name="Ramirez-Bahena M.-H."/>
            <person name="Igual J.M."/>
            <person name="Garcia-Fraile P."/>
            <person name="Peix A."/>
            <person name="Velazquez E."/>
        </authorList>
    </citation>
    <scope>NUCLEOTIDE SEQUENCE [LARGE SCALE GENOMIC DNA]</scope>
    <source>
        <strain evidence="18 19">RZME27</strain>
    </source>
</reference>
<dbReference type="GO" id="GO:0005524">
    <property type="term" value="F:ATP binding"/>
    <property type="evidence" value="ECO:0007669"/>
    <property type="project" value="UniProtKB-KW"/>
</dbReference>
<dbReference type="Proteomes" id="UP000435138">
    <property type="component" value="Unassembled WGS sequence"/>
</dbReference>
<dbReference type="EC" id="2.7.13.3" evidence="2"/>
<evidence type="ECO:0000256" key="3">
    <source>
        <dbReference type="ARBA" id="ARBA00021740"/>
    </source>
</evidence>
<dbReference type="InterPro" id="IPR000014">
    <property type="entry name" value="PAS"/>
</dbReference>
<name>A0A6A8A682_9HYPH</name>
<keyword evidence="12" id="KW-0418">Kinase</keyword>
<evidence type="ECO:0000256" key="16">
    <source>
        <dbReference type="ARBA" id="ARBA00023170"/>
    </source>
</evidence>
<evidence type="ECO:0000256" key="12">
    <source>
        <dbReference type="ARBA" id="ARBA00022777"/>
    </source>
</evidence>
<dbReference type="NCBIfam" id="TIGR00229">
    <property type="entry name" value="sensory_box"/>
    <property type="match status" value="1"/>
</dbReference>
<evidence type="ECO:0000313" key="18">
    <source>
        <dbReference type="EMBL" id="MQY46613.1"/>
    </source>
</evidence>
<protein>
    <recommendedName>
        <fullName evidence="3">Blue-light-activated histidine kinase</fullName>
        <ecNumber evidence="2">2.7.13.3</ecNumber>
    </recommendedName>
</protein>
<keyword evidence="7" id="KW-0285">Flavoprotein</keyword>
<evidence type="ECO:0000256" key="7">
    <source>
        <dbReference type="ARBA" id="ARBA00022630"/>
    </source>
</evidence>
<dbReference type="GO" id="GO:0004673">
    <property type="term" value="F:protein histidine kinase activity"/>
    <property type="evidence" value="ECO:0007669"/>
    <property type="project" value="UniProtKB-EC"/>
</dbReference>
<evidence type="ECO:0000256" key="5">
    <source>
        <dbReference type="ARBA" id="ARBA00022553"/>
    </source>
</evidence>
<dbReference type="Pfam" id="PF08447">
    <property type="entry name" value="PAS_3"/>
    <property type="match status" value="1"/>
</dbReference>
<dbReference type="GO" id="GO:0009881">
    <property type="term" value="F:photoreceptor activity"/>
    <property type="evidence" value="ECO:0007669"/>
    <property type="project" value="UniProtKB-KW"/>
</dbReference>
<evidence type="ECO:0000256" key="13">
    <source>
        <dbReference type="ARBA" id="ARBA00022840"/>
    </source>
</evidence>
<keyword evidence="11" id="KW-0547">Nucleotide-binding</keyword>
<dbReference type="SMART" id="SM00086">
    <property type="entry name" value="PAC"/>
    <property type="match status" value="1"/>
</dbReference>
<dbReference type="InterPro" id="IPR000700">
    <property type="entry name" value="PAS-assoc_C"/>
</dbReference>
<evidence type="ECO:0000256" key="4">
    <source>
        <dbReference type="ARBA" id="ARBA00022543"/>
    </source>
</evidence>
<dbReference type="AlphaFoldDB" id="A0A6A8A682"/>
<dbReference type="RefSeq" id="WP_153354101.1">
    <property type="nucleotide sequence ID" value="NZ_WIXI01000041.1"/>
</dbReference>
<dbReference type="InterPro" id="IPR011102">
    <property type="entry name" value="Sig_transdc_His_kinase_HWE"/>
</dbReference>
<keyword evidence="13" id="KW-0067">ATP-binding</keyword>
<keyword evidence="9" id="KW-0808">Transferase</keyword>
<keyword evidence="15" id="KW-0843">Virulence</keyword>
<evidence type="ECO:0000256" key="9">
    <source>
        <dbReference type="ARBA" id="ARBA00022679"/>
    </source>
</evidence>
<evidence type="ECO:0000256" key="1">
    <source>
        <dbReference type="ARBA" id="ARBA00000085"/>
    </source>
</evidence>
<dbReference type="Pfam" id="PF07536">
    <property type="entry name" value="HWE_HK"/>
    <property type="match status" value="1"/>
</dbReference>
<dbReference type="SMART" id="SM00911">
    <property type="entry name" value="HWE_HK"/>
    <property type="match status" value="1"/>
</dbReference>
<evidence type="ECO:0000256" key="14">
    <source>
        <dbReference type="ARBA" id="ARBA00022991"/>
    </source>
</evidence>
<dbReference type="InterPro" id="IPR013655">
    <property type="entry name" value="PAS_fold_3"/>
</dbReference>
<sequence>MADYVFGGQNNSAKVIDEFDWSRTSLGPIETWPISLRTVVDMMLASQFPQAVVWGPELITIHNDAFVPILGDKASAIGRSFRDVWAEAWSLIGPIAERAYAGESTFIENYPLLIDRHGYEEQTYFPFCYSPLKGDDGKIVGMIDTVVETTETVLGQQRLRESEQRFRAFTAATNDMIFRMSSDLKEMQQLDGRRLSTPLDQPSIDWRNEYLLPDDMPQIEAVIAKAIADKKPFEFEHRVRRKERTVGFMLSRAVPVLDGDGEVTEWFGAATDITDRKTTEQLQGVINREMSHRLKNTLAMVQAIAVQTLRPVQDREPVEALEKRIQALSSAHDILFDRYWQTAPIKSLIASTLQRLVPSERLDAEGPDIQIGPKGALSLSLVLHELATNAVKYGALSNDVGRVKLSWHVDNLGEEKHFRFIWKECDGPPVKPPSQKGFGSKLIRMGLIGTGGVETSYEADGFRAEMTAGLHQIQHTE</sequence>
<evidence type="ECO:0000256" key="2">
    <source>
        <dbReference type="ARBA" id="ARBA00012438"/>
    </source>
</evidence>
<gene>
    <name evidence="18" type="ORF">GAO09_11225</name>
</gene>
<keyword evidence="10" id="KW-0677">Repeat</keyword>
<dbReference type="SUPFAM" id="SSF55785">
    <property type="entry name" value="PYP-like sensor domain (PAS domain)"/>
    <property type="match status" value="2"/>
</dbReference>
<evidence type="ECO:0000256" key="11">
    <source>
        <dbReference type="ARBA" id="ARBA00022741"/>
    </source>
</evidence>
<keyword evidence="14" id="KW-0157">Chromophore</keyword>
<evidence type="ECO:0000256" key="8">
    <source>
        <dbReference type="ARBA" id="ARBA00022643"/>
    </source>
</evidence>
<comment type="caution">
    <text evidence="18">The sequence shown here is derived from an EMBL/GenBank/DDBJ whole genome shotgun (WGS) entry which is preliminary data.</text>
</comment>
<feature type="domain" description="PAC" evidence="17">
    <location>
        <begin position="233"/>
        <end position="285"/>
    </location>
</feature>
<accession>A0A6A8A682</accession>
<dbReference type="PANTHER" id="PTHR41523">
    <property type="entry name" value="TWO-COMPONENT SYSTEM SENSOR PROTEIN"/>
    <property type="match status" value="1"/>
</dbReference>
<evidence type="ECO:0000256" key="10">
    <source>
        <dbReference type="ARBA" id="ARBA00022737"/>
    </source>
</evidence>